<feature type="domain" description="Cyclin-like" evidence="9">
    <location>
        <begin position="80"/>
        <end position="173"/>
    </location>
</feature>
<feature type="compositionally biased region" description="Basic and acidic residues" evidence="8">
    <location>
        <begin position="383"/>
        <end position="403"/>
    </location>
</feature>
<comment type="similarity">
    <text evidence="1">Belongs to the cyclin family. Cyclin C subfamily.</text>
</comment>
<dbReference type="GO" id="GO:0016538">
    <property type="term" value="F:cyclin-dependent protein serine/threonine kinase regulator activity"/>
    <property type="evidence" value="ECO:0007669"/>
    <property type="project" value="InterPro"/>
</dbReference>
<evidence type="ECO:0000256" key="4">
    <source>
        <dbReference type="ARBA" id="ARBA00022491"/>
    </source>
</evidence>
<evidence type="ECO:0000256" key="3">
    <source>
        <dbReference type="ARBA" id="ARBA00014912"/>
    </source>
</evidence>
<dbReference type="GO" id="GO:0006357">
    <property type="term" value="P:regulation of transcription by RNA polymerase II"/>
    <property type="evidence" value="ECO:0007669"/>
    <property type="project" value="InterPro"/>
</dbReference>
<dbReference type="CDD" id="cd20525">
    <property type="entry name" value="CYCLIN_CCNH_rpt2"/>
    <property type="match status" value="1"/>
</dbReference>
<comment type="caution">
    <text evidence="10">The sequence shown here is derived from an EMBL/GenBank/DDBJ whole genome shotgun (WGS) entry which is preliminary data.</text>
</comment>
<evidence type="ECO:0000259" key="9">
    <source>
        <dbReference type="SMART" id="SM00385"/>
    </source>
</evidence>
<comment type="function">
    <text evidence="6">Component of the SRB8-11 complex. The SRB8-11 complex is a regulatory module of the Mediator complex which is itself involved in regulation of basal and activated RNA polymerase II-dependent transcription. The SRB8-11 complex may be involved in the transcriptional repression of a subset of genes regulated by Mediator. It may inhibit the association of the Mediator complex with RNA polymerase II to form the holoenzyme complex. The SRB8-11 complex phosphorylates the C-terminal domain (CTD) of the largest subunit of RNA polymerase II.</text>
</comment>
<accession>A0A1Q5UBM5</accession>
<dbReference type="InterPro" id="IPR006671">
    <property type="entry name" value="Cyclin_N"/>
</dbReference>
<evidence type="ECO:0000313" key="11">
    <source>
        <dbReference type="Proteomes" id="UP000186955"/>
    </source>
</evidence>
<feature type="region of interest" description="Disordered" evidence="8">
    <location>
        <begin position="44"/>
        <end position="68"/>
    </location>
</feature>
<evidence type="ECO:0000313" key="10">
    <source>
        <dbReference type="EMBL" id="OKP09867.1"/>
    </source>
</evidence>
<dbReference type="STRING" id="1316194.A0A1Q5UBM5"/>
<gene>
    <name evidence="10" type="ORF">PENSUB_4791</name>
</gene>
<dbReference type="Pfam" id="PF00134">
    <property type="entry name" value="Cyclin_N"/>
    <property type="match status" value="1"/>
</dbReference>
<keyword evidence="11" id="KW-1185">Reference proteome</keyword>
<dbReference type="SMART" id="SM00385">
    <property type="entry name" value="CYCLIN"/>
    <property type="match status" value="1"/>
</dbReference>
<protein>
    <recommendedName>
        <fullName evidence="3">RNA polymerase II holoenzyme cyclin-like subunit</fullName>
    </recommendedName>
</protein>
<dbReference type="OrthoDB" id="340962at2759"/>
<evidence type="ECO:0000256" key="1">
    <source>
        <dbReference type="ARBA" id="ARBA00008638"/>
    </source>
</evidence>
<evidence type="ECO:0000256" key="2">
    <source>
        <dbReference type="ARBA" id="ARBA00011612"/>
    </source>
</evidence>
<keyword evidence="5 7" id="KW-0195">Cyclin</keyword>
<dbReference type="Gene3D" id="1.10.472.10">
    <property type="entry name" value="Cyclin-like"/>
    <property type="match status" value="1"/>
</dbReference>
<reference evidence="10 11" key="1">
    <citation type="submission" date="2016-10" db="EMBL/GenBank/DDBJ databases">
        <title>Genome sequence of the ascomycete fungus Penicillium subrubescens.</title>
        <authorList>
            <person name="De Vries R.P."/>
            <person name="Peng M."/>
            <person name="Dilokpimol A."/>
            <person name="Hilden K."/>
            <person name="Makela M.R."/>
            <person name="Grigoriev I."/>
            <person name="Riley R."/>
            <person name="Granchi Z."/>
        </authorList>
    </citation>
    <scope>NUCLEOTIDE SEQUENCE [LARGE SCALE GENOMIC DNA]</scope>
    <source>
        <strain evidence="10 11">CBS 132785</strain>
    </source>
</reference>
<comment type="subunit">
    <text evidence="2">Component of the SRB8-11 complex, a regulatory module of the Mediator complex.</text>
</comment>
<dbReference type="AlphaFoldDB" id="A0A1Q5UBM5"/>
<dbReference type="InterPro" id="IPR013763">
    <property type="entry name" value="Cyclin-like_dom"/>
</dbReference>
<evidence type="ECO:0000256" key="8">
    <source>
        <dbReference type="SAM" id="MobiDB-lite"/>
    </source>
</evidence>
<feature type="compositionally biased region" description="Polar residues" evidence="8">
    <location>
        <begin position="53"/>
        <end position="62"/>
    </location>
</feature>
<dbReference type="InterPro" id="IPR031658">
    <property type="entry name" value="Cyclin_C_2"/>
</dbReference>
<dbReference type="PANTHER" id="PTHR10026">
    <property type="entry name" value="CYCLIN"/>
    <property type="match status" value="1"/>
</dbReference>
<dbReference type="Pfam" id="PF16899">
    <property type="entry name" value="Cyclin_C_2"/>
    <property type="match status" value="1"/>
</dbReference>
<keyword evidence="4" id="KW-0678">Repressor</keyword>
<proteinExistence type="inferred from homology"/>
<organism evidence="10 11">
    <name type="scientific">Penicillium subrubescens</name>
    <dbReference type="NCBI Taxonomy" id="1316194"/>
    <lineage>
        <taxon>Eukaryota</taxon>
        <taxon>Fungi</taxon>
        <taxon>Dikarya</taxon>
        <taxon>Ascomycota</taxon>
        <taxon>Pezizomycotina</taxon>
        <taxon>Eurotiomycetes</taxon>
        <taxon>Eurotiomycetidae</taxon>
        <taxon>Eurotiales</taxon>
        <taxon>Aspergillaceae</taxon>
        <taxon>Penicillium</taxon>
    </lineage>
</organism>
<dbReference type="InterPro" id="IPR043198">
    <property type="entry name" value="Cyclin/Ssn8"/>
</dbReference>
<dbReference type="FunFam" id="1.10.472.10:FF:000095">
    <property type="entry name" value="Cyclin Ccl1, putative (AFU_orthologue AFUA_5G07030)"/>
    <property type="match status" value="1"/>
</dbReference>
<evidence type="ECO:0000256" key="7">
    <source>
        <dbReference type="RuleBase" id="RU000383"/>
    </source>
</evidence>
<dbReference type="CDD" id="cd20524">
    <property type="entry name" value="CYCLIN_CCNH_rpt1"/>
    <property type="match status" value="1"/>
</dbReference>
<evidence type="ECO:0000256" key="6">
    <source>
        <dbReference type="ARBA" id="ARBA00025278"/>
    </source>
</evidence>
<name>A0A1Q5UBM5_9EURO</name>
<dbReference type="EMBL" id="MNBE01000438">
    <property type="protein sequence ID" value="OKP09867.1"/>
    <property type="molecule type" value="Genomic_DNA"/>
</dbReference>
<dbReference type="Proteomes" id="UP000186955">
    <property type="component" value="Unassembled WGS sequence"/>
</dbReference>
<evidence type="ECO:0000256" key="5">
    <source>
        <dbReference type="ARBA" id="ARBA00023127"/>
    </source>
</evidence>
<dbReference type="SUPFAM" id="SSF47954">
    <property type="entry name" value="Cyclin-like"/>
    <property type="match status" value="2"/>
</dbReference>
<dbReference type="InterPro" id="IPR036915">
    <property type="entry name" value="Cyclin-like_sf"/>
</dbReference>
<sequence length="417" mass="46631">MIEDDIYRTSSQFRLWSYTESSLKNLRTTTNNIASERVRAALRRARERHLSATPSATGTPQPGSDAEEKHIECLTPEEELVLVRYYCEKTVELGDTYRPPLPTNVRATAIQYLRRFYLTNSPMTYHPKSIMACALFVATKTDNYYMSLRSFAEGIPGDTTPDDVIAPEFLLMQGLRFTFDVRHPFRGLEGGVMELSAIAQGQGKPAPHLPQHTPESLKEGILNLAPPPVPVSSITDRIGRAHGATRELLKSAAQMTDAYFLYTPSQIWLAAFLIADRPLAEFYLDTKLGGPIDPTAMETDTSTLHNPLSELRTKLLKVLGDCAALLQSYTPLSSDPDQMKSLKRIAKKLYHCQNPEKVNLKRDTTAPRLMPAGDAGTVTSESETERLAKKRKLEMESKQRGGHDVFGPELVPDRTRH</sequence>
<feature type="region of interest" description="Disordered" evidence="8">
    <location>
        <begin position="363"/>
        <end position="417"/>
    </location>
</feature>